<dbReference type="InterPro" id="IPR000838">
    <property type="entry name" value="RNA_pol_sigma70_ECF_CS"/>
</dbReference>
<dbReference type="GO" id="GO:0006352">
    <property type="term" value="P:DNA-templated transcription initiation"/>
    <property type="evidence" value="ECO:0007669"/>
    <property type="project" value="InterPro"/>
</dbReference>
<evidence type="ECO:0000313" key="9">
    <source>
        <dbReference type="EMBL" id="CDZ85352.1"/>
    </source>
</evidence>
<dbReference type="Pfam" id="PF04542">
    <property type="entry name" value="Sigma70_r2"/>
    <property type="match status" value="1"/>
</dbReference>
<dbReference type="Gene3D" id="1.10.1740.10">
    <property type="match status" value="1"/>
</dbReference>
<dbReference type="InterPro" id="IPR013249">
    <property type="entry name" value="RNA_pol_sigma70_r4_t2"/>
</dbReference>
<organism evidence="9">
    <name type="scientific">Citrobacter koseri</name>
    <name type="common">Citrobacter diversus</name>
    <dbReference type="NCBI Taxonomy" id="545"/>
    <lineage>
        <taxon>Bacteria</taxon>
        <taxon>Pseudomonadati</taxon>
        <taxon>Pseudomonadota</taxon>
        <taxon>Gammaproteobacteria</taxon>
        <taxon>Enterobacterales</taxon>
        <taxon>Enterobacteriaceae</taxon>
        <taxon>Citrobacter</taxon>
    </lineage>
</organism>
<dbReference type="OMA" id="HQEFRAL"/>
<dbReference type="PANTHER" id="PTHR43133">
    <property type="entry name" value="RNA POLYMERASE ECF-TYPE SIGMA FACTO"/>
    <property type="match status" value="1"/>
</dbReference>
<dbReference type="PROSITE" id="PS01063">
    <property type="entry name" value="SIGMA70_ECF"/>
    <property type="match status" value="1"/>
</dbReference>
<dbReference type="InterPro" id="IPR014284">
    <property type="entry name" value="RNA_pol_sigma-70_dom"/>
</dbReference>
<dbReference type="NCBIfam" id="NF007232">
    <property type="entry name" value="PRK09651.1"/>
    <property type="match status" value="1"/>
</dbReference>
<feature type="domain" description="RNA polymerase sigma factor 70 region 4 type 2" evidence="8">
    <location>
        <begin position="111"/>
        <end position="163"/>
    </location>
</feature>
<comment type="similarity">
    <text evidence="1 6">Belongs to the sigma-70 factor family. ECF subfamily.</text>
</comment>
<evidence type="ECO:0000256" key="5">
    <source>
        <dbReference type="ARBA" id="ARBA00023163"/>
    </source>
</evidence>
<dbReference type="CDD" id="cd06171">
    <property type="entry name" value="Sigma70_r4"/>
    <property type="match status" value="1"/>
</dbReference>
<dbReference type="InterPro" id="IPR013324">
    <property type="entry name" value="RNA_pol_sigma_r3/r4-like"/>
</dbReference>
<dbReference type="InterPro" id="IPR036388">
    <property type="entry name" value="WH-like_DNA-bd_sf"/>
</dbReference>
<keyword evidence="4 6" id="KW-0238">DNA-binding</keyword>
<evidence type="ECO:0000256" key="6">
    <source>
        <dbReference type="RuleBase" id="RU000716"/>
    </source>
</evidence>
<feature type="domain" description="RNA polymerase sigma-70 region 2" evidence="7">
    <location>
        <begin position="15"/>
        <end position="80"/>
    </location>
</feature>
<dbReference type="GeneID" id="45137508"/>
<dbReference type="NCBIfam" id="NF041727">
    <property type="entry name" value="ECF_sigma_FecI"/>
    <property type="match status" value="1"/>
</dbReference>
<evidence type="ECO:0000256" key="3">
    <source>
        <dbReference type="ARBA" id="ARBA00023082"/>
    </source>
</evidence>
<dbReference type="SUPFAM" id="SSF88946">
    <property type="entry name" value="Sigma2 domain of RNA polymerase sigma factors"/>
    <property type="match status" value="1"/>
</dbReference>
<dbReference type="InterPro" id="IPR007627">
    <property type="entry name" value="RNA_pol_sigma70_r2"/>
</dbReference>
<dbReference type="EMBL" id="UAVY01000002">
    <property type="protein sequence ID" value="SQB25576.1"/>
    <property type="molecule type" value="Genomic_DNA"/>
</dbReference>
<protein>
    <recommendedName>
        <fullName evidence="6">RNA polymerase sigma factor</fullName>
    </recommendedName>
</protein>
<dbReference type="GO" id="GO:0016987">
    <property type="term" value="F:sigma factor activity"/>
    <property type="evidence" value="ECO:0007669"/>
    <property type="project" value="UniProtKB-KW"/>
</dbReference>
<evidence type="ECO:0000313" key="10">
    <source>
        <dbReference type="EMBL" id="SQB25576.1"/>
    </source>
</evidence>
<dbReference type="Proteomes" id="UP000251584">
    <property type="component" value="Unassembled WGS sequence"/>
</dbReference>
<accession>A0A078LJ66</accession>
<name>A0A078LJ66_CITKO</name>
<keyword evidence="2 6" id="KW-0805">Transcription regulation</keyword>
<evidence type="ECO:0000259" key="7">
    <source>
        <dbReference type="Pfam" id="PF04542"/>
    </source>
</evidence>
<evidence type="ECO:0000256" key="4">
    <source>
        <dbReference type="ARBA" id="ARBA00023125"/>
    </source>
</evidence>
<sequence>MPTPVQCAPLTFESLYRAHHGWLTHWLARKLQSAFDADDVAQDTFLRIINGESLTAIRDPKSFLCTVAKRVMIDLFRRNALEKAYLEMLAQLPETLAPSAEEKQSHLETLQLVDRMLDGLSAKARTAFLLSQLDGLTYSDIAQRLNVSVSSVKKYVAKATEHCLLFRLEHDL</sequence>
<dbReference type="Gene3D" id="1.10.10.10">
    <property type="entry name" value="Winged helix-like DNA-binding domain superfamily/Winged helix DNA-binding domain"/>
    <property type="match status" value="1"/>
</dbReference>
<dbReference type="RefSeq" id="WP_012134602.1">
    <property type="nucleotide sequence ID" value="NZ_AP023452.1"/>
</dbReference>
<dbReference type="GO" id="GO:0003677">
    <property type="term" value="F:DNA binding"/>
    <property type="evidence" value="ECO:0007669"/>
    <property type="project" value="UniProtKB-KW"/>
</dbReference>
<keyword evidence="3 6" id="KW-0731">Sigma factor</keyword>
<reference evidence="10 11" key="2">
    <citation type="submission" date="2018-06" db="EMBL/GenBank/DDBJ databases">
        <authorList>
            <consortium name="Pathogen Informatics"/>
            <person name="Doyle S."/>
        </authorList>
    </citation>
    <scope>NUCLEOTIDE SEQUENCE [LARGE SCALE GENOMIC DNA]</scope>
    <source>
        <strain evidence="10 11">NCTC10786</strain>
    </source>
</reference>
<keyword evidence="5 6" id="KW-0804">Transcription</keyword>
<dbReference type="NCBIfam" id="TIGR02937">
    <property type="entry name" value="sigma70-ECF"/>
    <property type="match status" value="1"/>
</dbReference>
<dbReference type="PANTHER" id="PTHR43133:SF63">
    <property type="entry name" value="RNA POLYMERASE SIGMA FACTOR FECI-RELATED"/>
    <property type="match status" value="1"/>
</dbReference>
<dbReference type="InterPro" id="IPR013325">
    <property type="entry name" value="RNA_pol_sigma_r2"/>
</dbReference>
<dbReference type="NCBIfam" id="NF009180">
    <property type="entry name" value="PRK12528.1"/>
    <property type="match status" value="1"/>
</dbReference>
<evidence type="ECO:0000256" key="1">
    <source>
        <dbReference type="ARBA" id="ARBA00010641"/>
    </source>
</evidence>
<evidence type="ECO:0000259" key="8">
    <source>
        <dbReference type="Pfam" id="PF08281"/>
    </source>
</evidence>
<proteinExistence type="inferred from homology"/>
<dbReference type="InterPro" id="IPR039425">
    <property type="entry name" value="RNA_pol_sigma-70-like"/>
</dbReference>
<dbReference type="Pfam" id="PF08281">
    <property type="entry name" value="Sigma70_r4_2"/>
    <property type="match status" value="1"/>
</dbReference>
<evidence type="ECO:0000313" key="11">
    <source>
        <dbReference type="Proteomes" id="UP000251584"/>
    </source>
</evidence>
<dbReference type="AlphaFoldDB" id="A0A078LJ66"/>
<dbReference type="PATRIC" id="fig|545.11.peg.1863"/>
<dbReference type="SUPFAM" id="SSF88659">
    <property type="entry name" value="Sigma3 and sigma4 domains of RNA polymerase sigma factors"/>
    <property type="match status" value="1"/>
</dbReference>
<dbReference type="EMBL" id="LK931336">
    <property type="protein sequence ID" value="CDZ85352.1"/>
    <property type="molecule type" value="Genomic_DNA"/>
</dbReference>
<evidence type="ECO:0000256" key="2">
    <source>
        <dbReference type="ARBA" id="ARBA00023015"/>
    </source>
</evidence>
<reference evidence="9" key="1">
    <citation type="submission" date="2014-06" db="EMBL/GenBank/DDBJ databases">
        <authorList>
            <person name="Urmite Genomes Urmite Genomes"/>
        </authorList>
    </citation>
    <scope>NUCLEOTIDE SEQUENCE</scope>
</reference>
<gene>
    <name evidence="10" type="primary">fecI</name>
    <name evidence="9" type="ORF">BN1086_03555</name>
    <name evidence="10" type="ORF">NCTC10786_01258</name>
</gene>